<feature type="compositionally biased region" description="Basic and acidic residues" evidence="1">
    <location>
        <begin position="1"/>
        <end position="19"/>
    </location>
</feature>
<evidence type="ECO:0000313" key="4">
    <source>
        <dbReference type="EMBL" id="KJP85952.1"/>
    </source>
</evidence>
<organism evidence="4 5">
    <name type="scientific">Plasmodium fragile</name>
    <dbReference type="NCBI Taxonomy" id="5857"/>
    <lineage>
        <taxon>Eukaryota</taxon>
        <taxon>Sar</taxon>
        <taxon>Alveolata</taxon>
        <taxon>Apicomplexa</taxon>
        <taxon>Aconoidasida</taxon>
        <taxon>Haemosporida</taxon>
        <taxon>Plasmodiidae</taxon>
        <taxon>Plasmodium</taxon>
        <taxon>Plasmodium (Plasmodium)</taxon>
    </lineage>
</organism>
<evidence type="ECO:0000256" key="2">
    <source>
        <dbReference type="SAM" id="Phobius"/>
    </source>
</evidence>
<feature type="transmembrane region" description="Helical" evidence="2">
    <location>
        <begin position="547"/>
        <end position="569"/>
    </location>
</feature>
<dbReference type="PROSITE" id="PS50156">
    <property type="entry name" value="SSD"/>
    <property type="match status" value="1"/>
</dbReference>
<feature type="transmembrane region" description="Helical" evidence="2">
    <location>
        <begin position="484"/>
        <end position="506"/>
    </location>
</feature>
<gene>
    <name evidence="4" type="ORF">AK88_04427</name>
</gene>
<dbReference type="VEuPathDB" id="PlasmoDB:AK88_04427"/>
<feature type="transmembrane region" description="Helical" evidence="2">
    <location>
        <begin position="714"/>
        <end position="734"/>
    </location>
</feature>
<feature type="transmembrane region" description="Helical" evidence="2">
    <location>
        <begin position="1041"/>
        <end position="1061"/>
    </location>
</feature>
<dbReference type="InterPro" id="IPR000731">
    <property type="entry name" value="SSD"/>
</dbReference>
<feature type="transmembrane region" description="Helical" evidence="2">
    <location>
        <begin position="453"/>
        <end position="477"/>
    </location>
</feature>
<keyword evidence="2" id="KW-0812">Transmembrane</keyword>
<feature type="transmembrane region" description="Helical" evidence="2">
    <location>
        <begin position="581"/>
        <end position="603"/>
    </location>
</feature>
<sequence>MIPHSNECKSQKEEDRSNHLNDQVVRDNTNGRNVCSFPQDVRNVGYDGTCKESEANPFRCISAKDGHNACASGRTPPCDDSRCDNVVVKKKKKPFLHELCKNYVKLTLHRPCCVMLSVTIGLFIVTLMSISLYVNIFSEVENRSEVLTSILRKINGEEFIKMNVGNASDVMIHTSDSIGDKVEDYFKFYKKEKAATLLFYLDKEEGKTILQYDTLKDIFFLVQFFKQMKTRNKKNWSEMCKRFDVPMMESKCFVLGLFTISELQNAEYDTTPNWEEYFDDLLEKDERSVGNFFYNALIFLPNFLYQPHKFDTQRKKIKDITSDLSKNVEALLFVFNFDEGVDDSSLNEWYRLLNMHVKLLNAGEKKFVTIQNLDSSTYVHEINQDRNWSMAVVNEKILEDNEQSSISVGFKSNYVFAILSFLFIFIYACSFSSDGLKHNGQDEGPERKRGKKFLLILSVYTLTFFSFFSTFFINLFFQIHVLRIYLLNLFPLFFLSVLFCCVNIFYRNKCVVQPSNMIIRRMRSVNISKNKSVDMNKYYLRASYKSLYFVGKITLIVLSLYLVGFSCTYRIVQVFSLNSIFAILCLFLYYAVFFNNMFGLLFYRDNHLLLSPSQLLPLAQSGCSTSRDQPEEHVIAFSEVVNSGVMVHNSCISSGNSAHGVSHISPNARCSCEGVDGKKHHIGNCIYPNGMENCTEKKEDRNKASCGRTPRKGFLLLVVLFFLLILAFSLTFLIRNEKIHLDVYHYMTQESPLRRFIQNFEKRAGFVIEPAYLVLPSSHEFDYGDEQNANVIINLVNQMQEEGCIHEPIVSWVHAFELLKNDCRTIDSFTNQYDLDRYKKSCHNIIPHKEGKELHLNKLKEIFFKDEEKTCDSFYQIVYEWMNHKEDGIYDSQFFKIKTLYGEKIGHILPQYYNIRPHLFYGDYVKMHDPHSISSSRIGFVLHNYTSNQVKNMENLNRINNIVKRSNIKNTYFYSESYVLYNQATRFMSECKVMLILYFLIYLFSLYMFNSMGVVIIFHFWLCYNLSALYFMHSFEVNTDAITVILLKMGAVISLSHYLYATLFFESIMLDRKNYSNSMRQSYPYLVFLVLYLISFTLEDYASNVLRLLILNHLVWFFLYSLIIFFVHKMYVNSA</sequence>
<keyword evidence="2" id="KW-0472">Membrane</keyword>
<dbReference type="OMA" id="HEPIVSW"/>
<feature type="region of interest" description="Disordered" evidence="1">
    <location>
        <begin position="1"/>
        <end position="27"/>
    </location>
</feature>
<proteinExistence type="predicted"/>
<keyword evidence="2" id="KW-1133">Transmembrane helix</keyword>
<feature type="transmembrane region" description="Helical" evidence="2">
    <location>
        <begin position="1082"/>
        <end position="1098"/>
    </location>
</feature>
<feature type="transmembrane region" description="Helical" evidence="2">
    <location>
        <begin position="1104"/>
        <end position="1127"/>
    </location>
</feature>
<evidence type="ECO:0000256" key="1">
    <source>
        <dbReference type="SAM" id="MobiDB-lite"/>
    </source>
</evidence>
<name>A0A0D9QGK0_PLAFR</name>
<keyword evidence="5" id="KW-1185">Reference proteome</keyword>
<reference evidence="4 5" key="1">
    <citation type="submission" date="2014-03" db="EMBL/GenBank/DDBJ databases">
        <title>The Genome Sequence of Plasmodium fragile nilgiri.</title>
        <authorList>
            <consortium name="The Broad Institute Genomics Platform"/>
            <consortium name="The Broad Institute Genome Sequencing Center for Infectious Disease"/>
            <person name="Neafsey D."/>
            <person name="Duraisingh M."/>
            <person name="Young S.K."/>
            <person name="Zeng Q."/>
            <person name="Gargeya S."/>
            <person name="Abouelleil A."/>
            <person name="Alvarado L."/>
            <person name="Chapman S.B."/>
            <person name="Gainer-Dewar J."/>
            <person name="Goldberg J."/>
            <person name="Griggs A."/>
            <person name="Gujja S."/>
            <person name="Hansen M."/>
            <person name="Howarth C."/>
            <person name="Imamovic A."/>
            <person name="Larimer J."/>
            <person name="Pearson M."/>
            <person name="Poon T.W."/>
            <person name="Priest M."/>
            <person name="Roberts A."/>
            <person name="Saif S."/>
            <person name="Shea T."/>
            <person name="Sykes S."/>
            <person name="Wortman J."/>
            <person name="Nusbaum C."/>
            <person name="Birren B."/>
        </authorList>
    </citation>
    <scope>NUCLEOTIDE SEQUENCE [LARGE SCALE GENOMIC DNA]</scope>
    <source>
        <strain evidence="5">nilgiri</strain>
    </source>
</reference>
<dbReference type="EMBL" id="KQ001706">
    <property type="protein sequence ID" value="KJP85952.1"/>
    <property type="molecule type" value="Genomic_DNA"/>
</dbReference>
<feature type="transmembrane region" description="Helical" evidence="2">
    <location>
        <begin position="114"/>
        <end position="134"/>
    </location>
</feature>
<dbReference type="RefSeq" id="XP_012337460.1">
    <property type="nucleotide sequence ID" value="XM_012482037.1"/>
</dbReference>
<evidence type="ECO:0000259" key="3">
    <source>
        <dbReference type="PROSITE" id="PS50156"/>
    </source>
</evidence>
<dbReference type="GeneID" id="24269741"/>
<evidence type="ECO:0000313" key="5">
    <source>
        <dbReference type="Proteomes" id="UP000054561"/>
    </source>
</evidence>
<protein>
    <recommendedName>
        <fullName evidence="3">SSD domain-containing protein</fullName>
    </recommendedName>
</protein>
<feature type="transmembrane region" description="Helical" evidence="2">
    <location>
        <begin position="414"/>
        <end position="433"/>
    </location>
</feature>
<accession>A0A0D9QGK0</accession>
<dbReference type="AlphaFoldDB" id="A0A0D9QGK0"/>
<feature type="domain" description="SSD" evidence="3">
    <location>
        <begin position="413"/>
        <end position="600"/>
    </location>
</feature>
<dbReference type="Proteomes" id="UP000054561">
    <property type="component" value="Unassembled WGS sequence"/>
</dbReference>
<feature type="transmembrane region" description="Helical" evidence="2">
    <location>
        <begin position="995"/>
        <end position="1021"/>
    </location>
</feature>
<dbReference type="OrthoDB" id="371955at2759"/>